<dbReference type="InterPro" id="IPR029066">
    <property type="entry name" value="PLP-binding_barrel"/>
</dbReference>
<comment type="similarity">
    <text evidence="3 7">Belongs to the alanine racemase family.</text>
</comment>
<comment type="cofactor">
    <cofactor evidence="2 7 8">
        <name>pyridoxal 5'-phosphate</name>
        <dbReference type="ChEBI" id="CHEBI:597326"/>
    </cofactor>
</comment>
<accession>A0A2R4MG84</accession>
<dbReference type="EMBL" id="CP021330">
    <property type="protein sequence ID" value="AVX04973.1"/>
    <property type="molecule type" value="Genomic_DNA"/>
</dbReference>
<dbReference type="SMART" id="SM01005">
    <property type="entry name" value="Ala_racemase_C"/>
    <property type="match status" value="1"/>
</dbReference>
<dbReference type="GO" id="GO:0005829">
    <property type="term" value="C:cytosol"/>
    <property type="evidence" value="ECO:0007669"/>
    <property type="project" value="TreeGrafter"/>
</dbReference>
<dbReference type="KEGG" id="mmyr:MXMO3_02461"/>
<dbReference type="SUPFAM" id="SSF51419">
    <property type="entry name" value="PLP-binding barrel"/>
    <property type="match status" value="1"/>
</dbReference>
<dbReference type="Gene3D" id="3.20.20.10">
    <property type="entry name" value="Alanine racemase"/>
    <property type="match status" value="1"/>
</dbReference>
<evidence type="ECO:0000313" key="12">
    <source>
        <dbReference type="Proteomes" id="UP000258927"/>
    </source>
</evidence>
<evidence type="ECO:0000256" key="1">
    <source>
        <dbReference type="ARBA" id="ARBA00000316"/>
    </source>
</evidence>
<name>A0A2R4MG84_9HYPH</name>
<evidence type="ECO:0000256" key="3">
    <source>
        <dbReference type="ARBA" id="ARBA00007880"/>
    </source>
</evidence>
<evidence type="ECO:0000259" key="10">
    <source>
        <dbReference type="SMART" id="SM01005"/>
    </source>
</evidence>
<comment type="pathway">
    <text evidence="7">Amino-acid biosynthesis; D-alanine biosynthesis; D-alanine from L-alanine: step 1/1.</text>
</comment>
<dbReference type="PRINTS" id="PR00992">
    <property type="entry name" value="ALARACEMASE"/>
</dbReference>
<feature type="binding site" evidence="7 9">
    <location>
        <position position="315"/>
    </location>
    <ligand>
        <name>substrate</name>
    </ligand>
</feature>
<dbReference type="STRING" id="1122213.GCA_000423365_00105"/>
<gene>
    <name evidence="11" type="ORF">MXMO3_02461</name>
</gene>
<comment type="catalytic activity">
    <reaction evidence="1 7">
        <text>L-alanine = D-alanine</text>
        <dbReference type="Rhea" id="RHEA:20249"/>
        <dbReference type="ChEBI" id="CHEBI:57416"/>
        <dbReference type="ChEBI" id="CHEBI:57972"/>
        <dbReference type="EC" id="5.1.1.1"/>
    </reaction>
</comment>
<dbReference type="HAMAP" id="MF_01201">
    <property type="entry name" value="Ala_racemase"/>
    <property type="match status" value="1"/>
</dbReference>
<dbReference type="Pfam" id="PF00842">
    <property type="entry name" value="Ala_racemase_C"/>
    <property type="match status" value="1"/>
</dbReference>
<feature type="active site" description="Proton acceptor; specific for D-alanine" evidence="7">
    <location>
        <position position="43"/>
    </location>
</feature>
<dbReference type="EC" id="5.1.1.1" evidence="4 7"/>
<dbReference type="Gene3D" id="2.40.37.10">
    <property type="entry name" value="Lyase, Ornithine Decarboxylase, Chain A, domain 1"/>
    <property type="match status" value="1"/>
</dbReference>
<evidence type="ECO:0000256" key="9">
    <source>
        <dbReference type="PIRSR" id="PIRSR600821-52"/>
    </source>
</evidence>
<sequence length="376" mass="40481">MTDISASSLLSSGQLTIDLNAIARNWAALDKISPGTLTAAVVKSNGYGLGLEEVAKALSNEGAQFFFVANPEEGLRLRAALPAAHIFILGGLWPRTAEIYAQARLMPVLNSMSMLEEWLAFCVEQGEAYPSSLHFDTGMNRLGFRLSDVSWVRQQLEKTGYQPQMIMSHLACGDQPTHEKNRTQLAFFQSIMAHFPETPASLANSAGLMGSKQNHFQLVRPGIALYGGRAISGRKNPLSHVVNLEVPILQVRDAKTGESVGYGADYTLERDSRIALASIGYGDGFLRAHSSSNNHLGARVAIKGQLVPVLGRVSMDTTAIDVTDLGPNGPVPGEMVEILGPNVSVDDLADAAGTIGYEILTDLHGRYRRTYIGASD</sequence>
<dbReference type="InterPro" id="IPR009006">
    <property type="entry name" value="Ala_racemase/Decarboxylase_C"/>
</dbReference>
<keyword evidence="5 7" id="KW-0663">Pyridoxal phosphate</keyword>
<evidence type="ECO:0000313" key="11">
    <source>
        <dbReference type="EMBL" id="AVX04973.1"/>
    </source>
</evidence>
<dbReference type="Pfam" id="PF01168">
    <property type="entry name" value="Ala_racemase_N"/>
    <property type="match status" value="1"/>
</dbReference>
<dbReference type="UniPathway" id="UPA00042">
    <property type="reaction ID" value="UER00497"/>
</dbReference>
<dbReference type="RefSeq" id="WP_027833391.1">
    <property type="nucleotide sequence ID" value="NZ_CP021330.1"/>
</dbReference>
<dbReference type="InterPro" id="IPR011079">
    <property type="entry name" value="Ala_racemase_C"/>
</dbReference>
<dbReference type="PANTHER" id="PTHR30511">
    <property type="entry name" value="ALANINE RACEMASE"/>
    <property type="match status" value="1"/>
</dbReference>
<comment type="function">
    <text evidence="7">Catalyzes the interconversion of L-alanine and D-alanine. May also act on other amino acids.</text>
</comment>
<evidence type="ECO:0000256" key="7">
    <source>
        <dbReference type="HAMAP-Rule" id="MF_01201"/>
    </source>
</evidence>
<evidence type="ECO:0000256" key="8">
    <source>
        <dbReference type="PIRSR" id="PIRSR600821-50"/>
    </source>
</evidence>
<dbReference type="GO" id="GO:0030170">
    <property type="term" value="F:pyridoxal phosphate binding"/>
    <property type="evidence" value="ECO:0007669"/>
    <property type="project" value="UniProtKB-UniRule"/>
</dbReference>
<feature type="active site" description="Proton acceptor; specific for L-alanine" evidence="7">
    <location>
        <position position="262"/>
    </location>
</feature>
<dbReference type="PROSITE" id="PS00395">
    <property type="entry name" value="ALANINE_RACEMASE"/>
    <property type="match status" value="1"/>
</dbReference>
<organism evidence="11 12">
    <name type="scientific">Maritalea myrionectae</name>
    <dbReference type="NCBI Taxonomy" id="454601"/>
    <lineage>
        <taxon>Bacteria</taxon>
        <taxon>Pseudomonadati</taxon>
        <taxon>Pseudomonadota</taxon>
        <taxon>Alphaproteobacteria</taxon>
        <taxon>Hyphomicrobiales</taxon>
        <taxon>Devosiaceae</taxon>
        <taxon>Maritalea</taxon>
    </lineage>
</organism>
<proteinExistence type="inferred from homology"/>
<dbReference type="InterPro" id="IPR001608">
    <property type="entry name" value="Ala_racemase_N"/>
</dbReference>
<feature type="domain" description="Alanine racemase C-terminal" evidence="10">
    <location>
        <begin position="241"/>
        <end position="372"/>
    </location>
</feature>
<feature type="modified residue" description="N6-(pyridoxal phosphate)lysine" evidence="7 8">
    <location>
        <position position="43"/>
    </location>
</feature>
<dbReference type="InterPro" id="IPR000821">
    <property type="entry name" value="Ala_racemase"/>
</dbReference>
<dbReference type="GO" id="GO:0008784">
    <property type="term" value="F:alanine racemase activity"/>
    <property type="evidence" value="ECO:0007669"/>
    <property type="project" value="UniProtKB-UniRule"/>
</dbReference>
<dbReference type="GO" id="GO:0030632">
    <property type="term" value="P:D-alanine biosynthetic process"/>
    <property type="evidence" value="ECO:0007669"/>
    <property type="project" value="UniProtKB-UniRule"/>
</dbReference>
<evidence type="ECO:0000256" key="5">
    <source>
        <dbReference type="ARBA" id="ARBA00022898"/>
    </source>
</evidence>
<dbReference type="SUPFAM" id="SSF50621">
    <property type="entry name" value="Alanine racemase C-terminal domain-like"/>
    <property type="match status" value="1"/>
</dbReference>
<dbReference type="PANTHER" id="PTHR30511:SF0">
    <property type="entry name" value="ALANINE RACEMASE, CATABOLIC-RELATED"/>
    <property type="match status" value="1"/>
</dbReference>
<keyword evidence="12" id="KW-1185">Reference proteome</keyword>
<dbReference type="Proteomes" id="UP000258927">
    <property type="component" value="Chromosome"/>
</dbReference>
<reference evidence="11 12" key="1">
    <citation type="submission" date="2017-05" db="EMBL/GenBank/DDBJ databases">
        <title>Genome Analysis of Maritalea myrionectae HL2708#5.</title>
        <authorList>
            <consortium name="Cotde Inc.-PKNU"/>
            <person name="Jang D."/>
            <person name="Oh H.-M."/>
        </authorList>
    </citation>
    <scope>NUCLEOTIDE SEQUENCE [LARGE SCALE GENOMIC DNA]</scope>
    <source>
        <strain evidence="11 12">HL2708#5</strain>
    </source>
</reference>
<evidence type="ECO:0000256" key="4">
    <source>
        <dbReference type="ARBA" id="ARBA00013089"/>
    </source>
</evidence>
<feature type="binding site" evidence="7 9">
    <location>
        <position position="141"/>
    </location>
    <ligand>
        <name>substrate</name>
    </ligand>
</feature>
<keyword evidence="6 7" id="KW-0413">Isomerase</keyword>
<protein>
    <recommendedName>
        <fullName evidence="4 7">Alanine racemase</fullName>
        <ecNumber evidence="4 7">5.1.1.1</ecNumber>
    </recommendedName>
</protein>
<dbReference type="InterPro" id="IPR020622">
    <property type="entry name" value="Ala_racemase_pyridoxalP-BS"/>
</dbReference>
<evidence type="ECO:0000256" key="2">
    <source>
        <dbReference type="ARBA" id="ARBA00001933"/>
    </source>
</evidence>
<dbReference type="NCBIfam" id="TIGR00492">
    <property type="entry name" value="alr"/>
    <property type="match status" value="1"/>
</dbReference>
<dbReference type="AlphaFoldDB" id="A0A2R4MG84"/>
<evidence type="ECO:0000256" key="6">
    <source>
        <dbReference type="ARBA" id="ARBA00023235"/>
    </source>
</evidence>
<dbReference type="CDD" id="cd00430">
    <property type="entry name" value="PLPDE_III_AR"/>
    <property type="match status" value="1"/>
</dbReference>